<dbReference type="RefSeq" id="WP_094023328.1">
    <property type="nucleotide sequence ID" value="NZ_FXYF01000019.1"/>
</dbReference>
<dbReference type="InterPro" id="IPR045595">
    <property type="entry name" value="SufBD_N"/>
</dbReference>
<dbReference type="PANTHER" id="PTHR43575">
    <property type="entry name" value="PROTEIN ABCI7, CHLOROPLASTIC"/>
    <property type="match status" value="1"/>
</dbReference>
<reference evidence="4 5" key="1">
    <citation type="submission" date="2017-05" db="EMBL/GenBank/DDBJ databases">
        <authorList>
            <person name="Song R."/>
            <person name="Chenine A.L."/>
            <person name="Ruprecht R.M."/>
        </authorList>
    </citation>
    <scope>NUCLEOTIDE SEQUENCE [LARGE SCALE GENOMIC DNA]</scope>
    <source>
        <strain evidence="4 5">CECT 8898</strain>
    </source>
</reference>
<feature type="domain" description="SUF system FeS cluster assembly SufBD core" evidence="2">
    <location>
        <begin position="171"/>
        <end position="395"/>
    </location>
</feature>
<dbReference type="OrthoDB" id="9768262at2"/>
<evidence type="ECO:0000313" key="4">
    <source>
        <dbReference type="EMBL" id="SMX50105.1"/>
    </source>
</evidence>
<sequence length="425" mass="46216">MALPQARQDATEARLAALSLPQGGWTEPARRDALARLRAMGLPTARDEYWKYTRPDTLIAAEPPAAAALESDETPIFDTQDRLKIVFVDGVFSAEESDDLSLEGVRIDRLAESRDIHWAKDLYGVLETRGQTPVARPLAALNTGFATDGLLIHVTGKPAKAINLVYRHESETSDAILHHVVKVDAGAEATILENGPGAARFNTCMEVEVADGGTLHHVRAQGRDHDRRAATHVFARLGAESTFKSFTLTVNGVLTRNEVVIEFTGDDAVAHVAGACMGDGAFHHDDTVFVTHDAVNCESRQVFKKVLRNGAVGVFQGKILVKPGAQKTDGYQISQSLLLDEDSQFLAKPELEIYADDVACSHGSTSGGIDEDSLFYLRARGVPRGAAEDMMTIAFIAEAVQEIEHQAIQEDLVSRVEAWLARRRG</sequence>
<dbReference type="Pfam" id="PF19295">
    <property type="entry name" value="SufBD_N"/>
    <property type="match status" value="1"/>
</dbReference>
<evidence type="ECO:0000259" key="3">
    <source>
        <dbReference type="Pfam" id="PF19295"/>
    </source>
</evidence>
<name>A0A238L4V3_9RHOB</name>
<dbReference type="AlphaFoldDB" id="A0A238L4V3"/>
<dbReference type="InterPro" id="IPR037284">
    <property type="entry name" value="SUF_FeS_clus_asmbl_SufBD_sf"/>
</dbReference>
<proteinExistence type="inferred from homology"/>
<keyword evidence="5" id="KW-1185">Reference proteome</keyword>
<dbReference type="InterPro" id="IPR055346">
    <property type="entry name" value="Fe-S_cluster_assembly_SufBD"/>
</dbReference>
<dbReference type="EMBL" id="FXYF01000019">
    <property type="protein sequence ID" value="SMX50105.1"/>
    <property type="molecule type" value="Genomic_DNA"/>
</dbReference>
<dbReference type="PANTHER" id="PTHR43575:SF1">
    <property type="entry name" value="PROTEIN ABCI7, CHLOROPLASTIC"/>
    <property type="match status" value="1"/>
</dbReference>
<evidence type="ECO:0000256" key="1">
    <source>
        <dbReference type="ARBA" id="ARBA00043967"/>
    </source>
</evidence>
<feature type="domain" description="SUF system FeS cluster assembly SufBD N-terminal" evidence="3">
    <location>
        <begin position="29"/>
        <end position="155"/>
    </location>
</feature>
<dbReference type="Pfam" id="PF01458">
    <property type="entry name" value="SUFBD_core"/>
    <property type="match status" value="1"/>
</dbReference>
<gene>
    <name evidence="4" type="primary">sufD</name>
    <name evidence="4" type="ORF">MAA8898_04604</name>
</gene>
<dbReference type="InterPro" id="IPR000825">
    <property type="entry name" value="SUF_FeS_clus_asmbl_SufBD_core"/>
</dbReference>
<protein>
    <submittedName>
        <fullName evidence="4">FeS cluster assembly protein SufD</fullName>
    </submittedName>
</protein>
<dbReference type="GO" id="GO:0016226">
    <property type="term" value="P:iron-sulfur cluster assembly"/>
    <property type="evidence" value="ECO:0007669"/>
    <property type="project" value="InterPro"/>
</dbReference>
<dbReference type="Proteomes" id="UP000207598">
    <property type="component" value="Unassembled WGS sequence"/>
</dbReference>
<evidence type="ECO:0000259" key="2">
    <source>
        <dbReference type="Pfam" id="PF01458"/>
    </source>
</evidence>
<evidence type="ECO:0000313" key="5">
    <source>
        <dbReference type="Proteomes" id="UP000207598"/>
    </source>
</evidence>
<comment type="similarity">
    <text evidence="1">Belongs to the iron-sulfur cluster assembly SufBD family.</text>
</comment>
<organism evidence="4 5">
    <name type="scientific">Maliponia aquimaris</name>
    <dbReference type="NCBI Taxonomy" id="1673631"/>
    <lineage>
        <taxon>Bacteria</taxon>
        <taxon>Pseudomonadati</taxon>
        <taxon>Pseudomonadota</taxon>
        <taxon>Alphaproteobacteria</taxon>
        <taxon>Rhodobacterales</taxon>
        <taxon>Paracoccaceae</taxon>
        <taxon>Maliponia</taxon>
    </lineage>
</organism>
<dbReference type="SUPFAM" id="SSF101960">
    <property type="entry name" value="Stabilizer of iron transporter SufD"/>
    <property type="match status" value="1"/>
</dbReference>
<accession>A0A238L4V3</accession>